<protein>
    <recommendedName>
        <fullName evidence="4">Glycine zipper 2TM domain-containing protein</fullName>
    </recommendedName>
</protein>
<keyword evidence="3" id="KW-1185">Reference proteome</keyword>
<evidence type="ECO:0000256" key="1">
    <source>
        <dbReference type="SAM" id="Phobius"/>
    </source>
</evidence>
<proteinExistence type="predicted"/>
<keyword evidence="1" id="KW-1133">Transmembrane helix</keyword>
<feature type="transmembrane region" description="Helical" evidence="1">
    <location>
        <begin position="70"/>
        <end position="92"/>
    </location>
</feature>
<dbReference type="EMBL" id="ML002678">
    <property type="protein sequence ID" value="RKP36303.1"/>
    <property type="molecule type" value="Genomic_DNA"/>
</dbReference>
<keyword evidence="1" id="KW-0472">Membrane</keyword>
<evidence type="ECO:0008006" key="4">
    <source>
        <dbReference type="Google" id="ProtNLM"/>
    </source>
</evidence>
<sequence>MLPNTECNSHHHDQQQQHKPLPNTLIMARFLSPIALFALVFAVSAVTAQNPAEAQETLHRRGFFSHHKKAIFGTTVGGITAGGVGALAGGLIGNHYDKKSRK</sequence>
<dbReference type="Proteomes" id="UP000268162">
    <property type="component" value="Unassembled WGS sequence"/>
</dbReference>
<feature type="transmembrane region" description="Helical" evidence="1">
    <location>
        <begin position="30"/>
        <end position="49"/>
    </location>
</feature>
<accession>A0A4P9ZS57</accession>
<organism evidence="2 3">
    <name type="scientific">Dimargaris cristalligena</name>
    <dbReference type="NCBI Taxonomy" id="215637"/>
    <lineage>
        <taxon>Eukaryota</taxon>
        <taxon>Fungi</taxon>
        <taxon>Fungi incertae sedis</taxon>
        <taxon>Zoopagomycota</taxon>
        <taxon>Kickxellomycotina</taxon>
        <taxon>Dimargaritomycetes</taxon>
        <taxon>Dimargaritales</taxon>
        <taxon>Dimargaritaceae</taxon>
        <taxon>Dimargaris</taxon>
    </lineage>
</organism>
<evidence type="ECO:0000313" key="3">
    <source>
        <dbReference type="Proteomes" id="UP000268162"/>
    </source>
</evidence>
<name>A0A4P9ZS57_9FUNG</name>
<reference evidence="3" key="1">
    <citation type="journal article" date="2018" name="Nat. Microbiol.">
        <title>Leveraging single-cell genomics to expand the fungal tree of life.</title>
        <authorList>
            <person name="Ahrendt S.R."/>
            <person name="Quandt C.A."/>
            <person name="Ciobanu D."/>
            <person name="Clum A."/>
            <person name="Salamov A."/>
            <person name="Andreopoulos B."/>
            <person name="Cheng J.F."/>
            <person name="Woyke T."/>
            <person name="Pelin A."/>
            <person name="Henrissat B."/>
            <person name="Reynolds N.K."/>
            <person name="Benny G.L."/>
            <person name="Smith M.E."/>
            <person name="James T.Y."/>
            <person name="Grigoriev I.V."/>
        </authorList>
    </citation>
    <scope>NUCLEOTIDE SEQUENCE [LARGE SCALE GENOMIC DNA]</scope>
    <source>
        <strain evidence="3">RSA 468</strain>
    </source>
</reference>
<evidence type="ECO:0000313" key="2">
    <source>
        <dbReference type="EMBL" id="RKP36303.1"/>
    </source>
</evidence>
<dbReference type="AlphaFoldDB" id="A0A4P9ZS57"/>
<keyword evidence="1" id="KW-0812">Transmembrane</keyword>
<gene>
    <name evidence="2" type="ORF">BJ085DRAFT_37137</name>
</gene>